<dbReference type="GO" id="GO:0005886">
    <property type="term" value="C:plasma membrane"/>
    <property type="evidence" value="ECO:0007669"/>
    <property type="project" value="UniProtKB-SubCell"/>
</dbReference>
<dbReference type="InterPro" id="IPR051788">
    <property type="entry name" value="MFS_Transporter"/>
</dbReference>
<feature type="transmembrane region" description="Helical" evidence="7">
    <location>
        <begin position="60"/>
        <end position="79"/>
    </location>
</feature>
<evidence type="ECO:0000313" key="9">
    <source>
        <dbReference type="EMBL" id="QIS14504.1"/>
    </source>
</evidence>
<keyword evidence="6 7" id="KW-0472">Membrane</keyword>
<dbReference type="Pfam" id="PF07690">
    <property type="entry name" value="MFS_1"/>
    <property type="match status" value="1"/>
</dbReference>
<dbReference type="PANTHER" id="PTHR23514:SF3">
    <property type="entry name" value="BYPASS OF STOP CODON PROTEIN 6"/>
    <property type="match status" value="1"/>
</dbReference>
<dbReference type="SUPFAM" id="SSF103473">
    <property type="entry name" value="MFS general substrate transporter"/>
    <property type="match status" value="1"/>
</dbReference>
<feature type="transmembrane region" description="Helical" evidence="7">
    <location>
        <begin position="174"/>
        <end position="196"/>
    </location>
</feature>
<feature type="transmembrane region" description="Helical" evidence="7">
    <location>
        <begin position="208"/>
        <end position="229"/>
    </location>
</feature>
<evidence type="ECO:0000256" key="7">
    <source>
        <dbReference type="SAM" id="Phobius"/>
    </source>
</evidence>
<feature type="transmembrane region" description="Helical" evidence="7">
    <location>
        <begin position="281"/>
        <end position="300"/>
    </location>
</feature>
<feature type="transmembrane region" description="Helical" evidence="7">
    <location>
        <begin position="143"/>
        <end position="168"/>
    </location>
</feature>
<dbReference type="InterPro" id="IPR011701">
    <property type="entry name" value="MFS"/>
</dbReference>
<dbReference type="RefSeq" id="WP_167476907.1">
    <property type="nucleotide sequence ID" value="NZ_CP046172.1"/>
</dbReference>
<dbReference type="AlphaFoldDB" id="A0A6G9YMR7"/>
<sequence>MSNEVDASATHRDRVERPSRTAVIGALTVFLVFGVMAGSLGSALPVLRVQYHLGQTDGGAAVGAYNLGALLAIIVSGVVERVVPARKATIALIAIFAIGAISASAAVTFPLFVACTGVAGFGFGGLIVYLNSAFANEFGERSLLMVSVLNAAYSAGAVLGPIAVSATAHTDIRAVMWIIAVSAVLGIPASGCVSAESARATDTEFRPAVRKVLAVVAPFAVLAFLYSGLETATGAWESTQLVWTGMSSAAAAQLTSLFFVGLAVGRAIIPLFARQAAPQRTVQVGFGAGAAALLLSTQPFAQVCGYFLAGLAIAPILPAILTWTSSVVPASRLATACVLTGSLGGATILPTTMGALVTPGSPWLIAAALGTVAGLGVLAAYVIAVFRSAAKPKSKEQND</sequence>
<evidence type="ECO:0000259" key="8">
    <source>
        <dbReference type="PROSITE" id="PS50850"/>
    </source>
</evidence>
<evidence type="ECO:0000313" key="10">
    <source>
        <dbReference type="Proteomes" id="UP000503540"/>
    </source>
</evidence>
<dbReference type="PROSITE" id="PS50850">
    <property type="entry name" value="MFS"/>
    <property type="match status" value="1"/>
</dbReference>
<keyword evidence="5 7" id="KW-1133">Transmembrane helix</keyword>
<dbReference type="Gene3D" id="1.20.1250.20">
    <property type="entry name" value="MFS general substrate transporter like domains"/>
    <property type="match status" value="2"/>
</dbReference>
<protein>
    <submittedName>
        <fullName evidence="9">MFS transporter</fullName>
    </submittedName>
</protein>
<feature type="transmembrane region" description="Helical" evidence="7">
    <location>
        <begin position="88"/>
        <end position="105"/>
    </location>
</feature>
<name>A0A6G9YMR7_9NOCA</name>
<feature type="transmembrane region" description="Helical" evidence="7">
    <location>
        <begin position="306"/>
        <end position="324"/>
    </location>
</feature>
<dbReference type="EMBL" id="CP046172">
    <property type="protein sequence ID" value="QIS14504.1"/>
    <property type="molecule type" value="Genomic_DNA"/>
</dbReference>
<keyword evidence="10" id="KW-1185">Reference proteome</keyword>
<dbReference type="Proteomes" id="UP000503540">
    <property type="component" value="Chromosome"/>
</dbReference>
<proteinExistence type="inferred from homology"/>
<dbReference type="InterPro" id="IPR036259">
    <property type="entry name" value="MFS_trans_sf"/>
</dbReference>
<organism evidence="9 10">
    <name type="scientific">Nocardia arthritidis</name>
    <dbReference type="NCBI Taxonomy" id="228602"/>
    <lineage>
        <taxon>Bacteria</taxon>
        <taxon>Bacillati</taxon>
        <taxon>Actinomycetota</taxon>
        <taxon>Actinomycetes</taxon>
        <taxon>Mycobacteriales</taxon>
        <taxon>Nocardiaceae</taxon>
        <taxon>Nocardia</taxon>
    </lineage>
</organism>
<evidence type="ECO:0000256" key="1">
    <source>
        <dbReference type="ARBA" id="ARBA00004651"/>
    </source>
</evidence>
<comment type="subcellular location">
    <subcellularLocation>
        <location evidence="1">Cell membrane</location>
        <topology evidence="1">Multi-pass membrane protein</topology>
    </subcellularLocation>
</comment>
<evidence type="ECO:0000256" key="5">
    <source>
        <dbReference type="ARBA" id="ARBA00022989"/>
    </source>
</evidence>
<feature type="transmembrane region" description="Helical" evidence="7">
    <location>
        <begin position="21"/>
        <end position="40"/>
    </location>
</feature>
<evidence type="ECO:0000256" key="6">
    <source>
        <dbReference type="ARBA" id="ARBA00023136"/>
    </source>
</evidence>
<gene>
    <name evidence="9" type="ORF">F5544_33340</name>
</gene>
<reference evidence="9 10" key="1">
    <citation type="journal article" date="2019" name="ACS Chem. Biol.">
        <title>Identification and Mobilization of a Cryptic Antibiotic Biosynthesis Gene Locus from a Human-Pathogenic Nocardia Isolate.</title>
        <authorList>
            <person name="Herisse M."/>
            <person name="Ishida K."/>
            <person name="Porter J.L."/>
            <person name="Howden B."/>
            <person name="Hertweck C."/>
            <person name="Stinear T.P."/>
            <person name="Pidot S.J."/>
        </authorList>
    </citation>
    <scope>NUCLEOTIDE SEQUENCE [LARGE SCALE GENOMIC DNA]</scope>
    <source>
        <strain evidence="9 10">AUSMDU00012717</strain>
    </source>
</reference>
<evidence type="ECO:0000256" key="3">
    <source>
        <dbReference type="ARBA" id="ARBA00022448"/>
    </source>
</evidence>
<evidence type="ECO:0000256" key="2">
    <source>
        <dbReference type="ARBA" id="ARBA00008335"/>
    </source>
</evidence>
<dbReference type="InterPro" id="IPR020846">
    <property type="entry name" value="MFS_dom"/>
</dbReference>
<accession>A0A6G9YMR7</accession>
<dbReference type="KEGG" id="nah:F5544_33340"/>
<comment type="similarity">
    <text evidence="2">Belongs to the major facilitator superfamily.</text>
</comment>
<dbReference type="GO" id="GO:0022857">
    <property type="term" value="F:transmembrane transporter activity"/>
    <property type="evidence" value="ECO:0007669"/>
    <property type="project" value="InterPro"/>
</dbReference>
<feature type="transmembrane region" description="Helical" evidence="7">
    <location>
        <begin position="249"/>
        <end position="269"/>
    </location>
</feature>
<feature type="transmembrane region" description="Helical" evidence="7">
    <location>
        <begin position="336"/>
        <end position="357"/>
    </location>
</feature>
<feature type="transmembrane region" description="Helical" evidence="7">
    <location>
        <begin position="111"/>
        <end position="131"/>
    </location>
</feature>
<evidence type="ECO:0000256" key="4">
    <source>
        <dbReference type="ARBA" id="ARBA00022692"/>
    </source>
</evidence>
<feature type="transmembrane region" description="Helical" evidence="7">
    <location>
        <begin position="363"/>
        <end position="386"/>
    </location>
</feature>
<feature type="domain" description="Major facilitator superfamily (MFS) profile" evidence="8">
    <location>
        <begin position="22"/>
        <end position="391"/>
    </location>
</feature>
<keyword evidence="4 7" id="KW-0812">Transmembrane</keyword>
<dbReference type="PANTHER" id="PTHR23514">
    <property type="entry name" value="BYPASS OF STOP CODON PROTEIN 6"/>
    <property type="match status" value="1"/>
</dbReference>
<keyword evidence="3" id="KW-0813">Transport</keyword>